<comment type="caution">
    <text evidence="1">The sequence shown here is derived from an EMBL/GenBank/DDBJ whole genome shotgun (WGS) entry which is preliminary data.</text>
</comment>
<evidence type="ECO:0000313" key="4">
    <source>
        <dbReference type="Proteomes" id="UP000182179"/>
    </source>
</evidence>
<dbReference type="Proteomes" id="UP000181661">
    <property type="component" value="Unassembled WGS sequence"/>
</dbReference>
<evidence type="ECO:0000313" key="3">
    <source>
        <dbReference type="Proteomes" id="UP000181661"/>
    </source>
</evidence>
<gene>
    <name evidence="1" type="ORF">BFL40_27375</name>
    <name evidence="2" type="ORF">SAMN04515675_6154</name>
</gene>
<protein>
    <submittedName>
        <fullName evidence="1">Uncharacterized protein</fullName>
    </submittedName>
</protein>
<dbReference type="Proteomes" id="UP000182179">
    <property type="component" value="Unassembled WGS sequence"/>
</dbReference>
<dbReference type="EMBL" id="FNTS01000002">
    <property type="protein sequence ID" value="SEE54435.1"/>
    <property type="molecule type" value="Genomic_DNA"/>
</dbReference>
<reference evidence="1 3" key="1">
    <citation type="submission" date="2016-08" db="EMBL/GenBank/DDBJ databases">
        <title>Draft genome sequence of Pseudomonas costantinii LMG 22119, type strain isolated from cultivated mushroom (Agaricus bisporus) sporophores.</title>
        <authorList>
            <person name="Tambong J.T."/>
        </authorList>
    </citation>
    <scope>NUCLEOTIDE SEQUENCE [LARGE SCALE GENOMIC DNA]</scope>
    <source>
        <strain evidence="1 3">LMG 22119</strain>
    </source>
</reference>
<dbReference type="RefSeq" id="WP_071486866.1">
    <property type="nucleotide sequence ID" value="NZ_FNTS01000002.1"/>
</dbReference>
<proteinExistence type="predicted"/>
<reference evidence="2 4" key="2">
    <citation type="submission" date="2016-10" db="EMBL/GenBank/DDBJ databases">
        <authorList>
            <person name="Varghese N."/>
            <person name="Submissions S."/>
        </authorList>
    </citation>
    <scope>NUCLEOTIDE SEQUENCE [LARGE SCALE GENOMIC DNA]</scope>
    <source>
        <strain evidence="2 4">BS2773</strain>
    </source>
</reference>
<dbReference type="EMBL" id="MDDR01000052">
    <property type="protein sequence ID" value="OIN45961.1"/>
    <property type="molecule type" value="Genomic_DNA"/>
</dbReference>
<evidence type="ECO:0000313" key="1">
    <source>
        <dbReference type="EMBL" id="OIN45961.1"/>
    </source>
</evidence>
<accession>A0A1S2UHN6</accession>
<keyword evidence="4" id="KW-1185">Reference proteome</keyword>
<dbReference type="AlphaFoldDB" id="A0A1S2UHN6"/>
<evidence type="ECO:0000313" key="2">
    <source>
        <dbReference type="EMBL" id="SEE54435.1"/>
    </source>
</evidence>
<name>A0A1S2UHN6_9PSED</name>
<organism evidence="1 3">
    <name type="scientific">Pseudomonas costantinii</name>
    <dbReference type="NCBI Taxonomy" id="168469"/>
    <lineage>
        <taxon>Bacteria</taxon>
        <taxon>Pseudomonadati</taxon>
        <taxon>Pseudomonadota</taxon>
        <taxon>Gammaproteobacteria</taxon>
        <taxon>Pseudomonadales</taxon>
        <taxon>Pseudomonadaceae</taxon>
        <taxon>Pseudomonas</taxon>
    </lineage>
</organism>
<sequence length="520" mass="53312">MGWYKMGTVSVSQGSNAVIGTGTSFIANSRVGDALRGPDGEWYEVTNIASDTALSISPNYQGVTVVAGGYSLAPMQGYVKDSADQLRAATKVFSTAATDMSAQIAQAKASSDAAKVSETNSEASEANASASRDIAKKWAEADDGVQVEPGMYSSKAWANTSLYYADQSKISETSAKASADAAAASASVPLSTPLTSLNTNSSTVITASDNILSGFGKLQGQNKLGGLGILPAGSPWVSDVNALTASRTFTYGAGTTSNLPPGADYGEGLLLYGNSASEGSMLLLNHDTDRAFIKRKRAGNWKAGVELAIYPPGTTVLSIENGGTGSSSGVATMSGATASNAGAKGLIPAPAAGDQAKFLAGDGTYKSPPSITWGGIVGALSSQVDLKAALDAKMSIADAIFTKQYPANNGALFWVSSPGASGLLTITHGLAATPKLKVMYAKCVTADGGFSVGDVIEVACPSGDYVGSTPGYGFCYYSPDATNMFIRFPSSGFWNGLIKTSGGHVSYTIANWQYAFRAWS</sequence>